<keyword evidence="3" id="KW-1185">Reference proteome</keyword>
<feature type="region of interest" description="Disordered" evidence="1">
    <location>
        <begin position="1"/>
        <end position="23"/>
    </location>
</feature>
<protein>
    <submittedName>
        <fullName evidence="2">Uncharacterized protein</fullName>
    </submittedName>
</protein>
<proteinExistence type="predicted"/>
<reference evidence="2" key="1">
    <citation type="submission" date="2017-07" db="EMBL/GenBank/DDBJ databases">
        <title>Taro Niue Genome Assembly and Annotation.</title>
        <authorList>
            <person name="Atibalentja N."/>
            <person name="Keating K."/>
            <person name="Fields C.J."/>
        </authorList>
    </citation>
    <scope>NUCLEOTIDE SEQUENCE</scope>
    <source>
        <strain evidence="2">Niue_2</strain>
        <tissue evidence="2">Leaf</tissue>
    </source>
</reference>
<sequence length="149" mass="16754">MAGPSSLPRVARPGGEAKEEEISWGEEPLKLSSPFFKVLALEEKRSQSYEFLNHPVSKQGNSDCNPRSYPFPAWTQAQNLRTRWPDRPHSQGRRDTGPCRDLIAIGYTVAFWPPDLTDLSQSSNDRVTFYFDPVAALTGITTICLITIR</sequence>
<name>A0A843WU84_COLES</name>
<dbReference type="AlphaFoldDB" id="A0A843WU84"/>
<evidence type="ECO:0000256" key="1">
    <source>
        <dbReference type="SAM" id="MobiDB-lite"/>
    </source>
</evidence>
<gene>
    <name evidence="2" type="ORF">Taro_042936</name>
</gene>
<dbReference type="EMBL" id="NMUH01004560">
    <property type="protein sequence ID" value="MQM10048.1"/>
    <property type="molecule type" value="Genomic_DNA"/>
</dbReference>
<organism evidence="2 3">
    <name type="scientific">Colocasia esculenta</name>
    <name type="common">Wild taro</name>
    <name type="synonym">Arum esculentum</name>
    <dbReference type="NCBI Taxonomy" id="4460"/>
    <lineage>
        <taxon>Eukaryota</taxon>
        <taxon>Viridiplantae</taxon>
        <taxon>Streptophyta</taxon>
        <taxon>Embryophyta</taxon>
        <taxon>Tracheophyta</taxon>
        <taxon>Spermatophyta</taxon>
        <taxon>Magnoliopsida</taxon>
        <taxon>Liliopsida</taxon>
        <taxon>Araceae</taxon>
        <taxon>Aroideae</taxon>
        <taxon>Colocasieae</taxon>
        <taxon>Colocasia</taxon>
    </lineage>
</organism>
<evidence type="ECO:0000313" key="3">
    <source>
        <dbReference type="Proteomes" id="UP000652761"/>
    </source>
</evidence>
<accession>A0A843WU84</accession>
<dbReference type="Proteomes" id="UP000652761">
    <property type="component" value="Unassembled WGS sequence"/>
</dbReference>
<evidence type="ECO:0000313" key="2">
    <source>
        <dbReference type="EMBL" id="MQM10048.1"/>
    </source>
</evidence>
<comment type="caution">
    <text evidence="2">The sequence shown here is derived from an EMBL/GenBank/DDBJ whole genome shotgun (WGS) entry which is preliminary data.</text>
</comment>